<keyword evidence="4 11" id="KW-0813">Transport</keyword>
<dbReference type="GO" id="GO:0005886">
    <property type="term" value="C:plasma membrane"/>
    <property type="evidence" value="ECO:0007669"/>
    <property type="project" value="UniProtKB-SubCell"/>
</dbReference>
<feature type="domain" description="Type II secretion system protein GspF" evidence="13">
    <location>
        <begin position="270"/>
        <end position="391"/>
    </location>
</feature>
<evidence type="ECO:0000256" key="4">
    <source>
        <dbReference type="ARBA" id="ARBA00022448"/>
    </source>
</evidence>
<feature type="transmembrane region" description="Helical" evidence="12">
    <location>
        <begin position="166"/>
        <end position="188"/>
    </location>
</feature>
<evidence type="ECO:0000256" key="5">
    <source>
        <dbReference type="ARBA" id="ARBA00022475"/>
    </source>
</evidence>
<dbReference type="Gene3D" id="1.20.81.30">
    <property type="entry name" value="Type II secretion system (T2SS), domain F"/>
    <property type="match status" value="2"/>
</dbReference>
<dbReference type="InterPro" id="IPR042094">
    <property type="entry name" value="T2SS_GspF_sf"/>
</dbReference>
<feature type="transmembrane region" description="Helical" evidence="12">
    <location>
        <begin position="372"/>
        <end position="393"/>
    </location>
</feature>
<keyword evidence="6" id="KW-0997">Cell inner membrane</keyword>
<dbReference type="RefSeq" id="WP_095415356.1">
    <property type="nucleotide sequence ID" value="NZ_CP018477.1"/>
</dbReference>
<feature type="domain" description="Type II secretion system protein GspF" evidence="13">
    <location>
        <begin position="67"/>
        <end position="189"/>
    </location>
</feature>
<keyword evidence="15" id="KW-1185">Reference proteome</keyword>
<evidence type="ECO:0000256" key="3">
    <source>
        <dbReference type="ARBA" id="ARBA00005745"/>
    </source>
</evidence>
<evidence type="ECO:0000256" key="2">
    <source>
        <dbReference type="ARBA" id="ARBA00004429"/>
    </source>
</evidence>
<evidence type="ECO:0000256" key="12">
    <source>
        <dbReference type="SAM" id="Phobius"/>
    </source>
</evidence>
<reference evidence="14 15" key="1">
    <citation type="journal article" name="Front. Microbiol.">
        <title>Sugar Metabolism of the First Thermophilic Planctomycete Thermogutta terrifontis: Comparative Genomic and Transcriptomic Approaches.</title>
        <authorList>
            <person name="Elcheninov A.G."/>
            <person name="Menzel P."/>
            <person name="Gudbergsdottir S.R."/>
            <person name="Slesarev A.I."/>
            <person name="Kadnikov V.V."/>
            <person name="Krogh A."/>
            <person name="Bonch-Osmolovskaya E.A."/>
            <person name="Peng X."/>
            <person name="Kublanov I.V."/>
        </authorList>
    </citation>
    <scope>NUCLEOTIDE SEQUENCE [LARGE SCALE GENOMIC DNA]</scope>
    <source>
        <strain evidence="14 15">R1</strain>
    </source>
</reference>
<evidence type="ECO:0000256" key="8">
    <source>
        <dbReference type="ARBA" id="ARBA00022989"/>
    </source>
</evidence>
<dbReference type="Pfam" id="PF00482">
    <property type="entry name" value="T2SSF"/>
    <property type="match status" value="2"/>
</dbReference>
<protein>
    <recommendedName>
        <fullName evidence="10">General secretion pathway protein F</fullName>
    </recommendedName>
</protein>
<sequence>MRLESGSPIPAQTAFKSYARAETVKNVAQRLNETGTQIARGEQLEYDDEDDVSPLVRVRSRDLITTTQQLAILVESGVTLAPALAAAIEEERNPTLRAVLRKVKESVEGGQDFSSAIAQFPRVFNATFVALAKAGEKTGALGSMLRRAAGYMQSEYETRSKIRSAMIYPAIMLIMSIAVTTFLLTFVLPKFVPVFESRHAKLPKITVVMLGISDFAVKYGPAVISAVGGLAVAGVIFRRTKKGREWWDAFKLRVPMLGMVTKKVALSRSVRTLGTLLGSGISVLEAIELAAEIAENTVVRRAWLSIKDGLIEGRRICDCMKQHAIFPRSLVQMVAAGEETGHLDAVLERTAEFYERELETTIKTVTSLIEPVMIIVMGFVVGTIGLSLLLPIFSLSRPA</sequence>
<keyword evidence="5" id="KW-1003">Cell membrane</keyword>
<dbReference type="AlphaFoldDB" id="A0A286RGY4"/>
<proteinExistence type="inferred from homology"/>
<keyword evidence="9 12" id="KW-0472">Membrane</keyword>
<dbReference type="InterPro" id="IPR003004">
    <property type="entry name" value="GspF/PilC"/>
</dbReference>
<evidence type="ECO:0000256" key="6">
    <source>
        <dbReference type="ARBA" id="ARBA00022519"/>
    </source>
</evidence>
<evidence type="ECO:0000256" key="11">
    <source>
        <dbReference type="RuleBase" id="RU003923"/>
    </source>
</evidence>
<organism evidence="14 15">
    <name type="scientific">Thermogutta terrifontis</name>
    <dbReference type="NCBI Taxonomy" id="1331910"/>
    <lineage>
        <taxon>Bacteria</taxon>
        <taxon>Pseudomonadati</taxon>
        <taxon>Planctomycetota</taxon>
        <taxon>Planctomycetia</taxon>
        <taxon>Pirellulales</taxon>
        <taxon>Thermoguttaceae</taxon>
        <taxon>Thermogutta</taxon>
    </lineage>
</organism>
<comment type="function">
    <text evidence="1">Component of the type II secretion system inner membrane complex required for the energy-dependent secretion of extracellular factors such as proteases and toxins from the periplasm.</text>
</comment>
<dbReference type="EMBL" id="CP018477">
    <property type="protein sequence ID" value="ASV75235.1"/>
    <property type="molecule type" value="Genomic_DNA"/>
</dbReference>
<comment type="subcellular location">
    <subcellularLocation>
        <location evidence="2">Cell inner membrane</location>
        <topology evidence="2">Multi-pass membrane protein</topology>
    </subcellularLocation>
    <subcellularLocation>
        <location evidence="11">Cell membrane</location>
        <topology evidence="11">Multi-pass membrane protein</topology>
    </subcellularLocation>
</comment>
<dbReference type="PANTHER" id="PTHR30012">
    <property type="entry name" value="GENERAL SECRETION PATHWAY PROTEIN"/>
    <property type="match status" value="1"/>
</dbReference>
<dbReference type="PANTHER" id="PTHR30012:SF0">
    <property type="entry name" value="TYPE II SECRETION SYSTEM PROTEIN F-RELATED"/>
    <property type="match status" value="1"/>
</dbReference>
<dbReference type="Proteomes" id="UP000215086">
    <property type="component" value="Chromosome"/>
</dbReference>
<keyword evidence="8 12" id="KW-1133">Transmembrane helix</keyword>
<evidence type="ECO:0000256" key="7">
    <source>
        <dbReference type="ARBA" id="ARBA00022692"/>
    </source>
</evidence>
<dbReference type="OrthoDB" id="9805682at2"/>
<gene>
    <name evidence="14" type="ORF">THTE_2633</name>
</gene>
<feature type="transmembrane region" description="Helical" evidence="12">
    <location>
        <begin position="219"/>
        <end position="237"/>
    </location>
</feature>
<evidence type="ECO:0000313" key="14">
    <source>
        <dbReference type="EMBL" id="ASV75235.1"/>
    </source>
</evidence>
<dbReference type="PROSITE" id="PS00874">
    <property type="entry name" value="T2SP_F"/>
    <property type="match status" value="1"/>
</dbReference>
<keyword evidence="7 11" id="KW-0812">Transmembrane</keyword>
<evidence type="ECO:0000256" key="1">
    <source>
        <dbReference type="ARBA" id="ARBA00002684"/>
    </source>
</evidence>
<evidence type="ECO:0000259" key="13">
    <source>
        <dbReference type="Pfam" id="PF00482"/>
    </source>
</evidence>
<dbReference type="KEGG" id="ttf:THTE_2633"/>
<comment type="similarity">
    <text evidence="3 11">Belongs to the GSP F family.</text>
</comment>
<dbReference type="InterPro" id="IPR001992">
    <property type="entry name" value="T2SS_GspF/T4SS_PilC_CS"/>
</dbReference>
<dbReference type="GO" id="GO:0015628">
    <property type="term" value="P:protein secretion by the type II secretion system"/>
    <property type="evidence" value="ECO:0007669"/>
    <property type="project" value="TreeGrafter"/>
</dbReference>
<accession>A0A286RGY4</accession>
<dbReference type="PRINTS" id="PR00812">
    <property type="entry name" value="BCTERIALGSPF"/>
</dbReference>
<evidence type="ECO:0000313" key="15">
    <source>
        <dbReference type="Proteomes" id="UP000215086"/>
    </source>
</evidence>
<dbReference type="InterPro" id="IPR018076">
    <property type="entry name" value="T2SS_GspF_dom"/>
</dbReference>
<evidence type="ECO:0000256" key="10">
    <source>
        <dbReference type="ARBA" id="ARBA00030750"/>
    </source>
</evidence>
<name>A0A286RGY4_9BACT</name>
<dbReference type="FunFam" id="1.20.81.30:FF:000001">
    <property type="entry name" value="Type II secretion system protein F"/>
    <property type="match status" value="2"/>
</dbReference>
<evidence type="ECO:0000256" key="9">
    <source>
        <dbReference type="ARBA" id="ARBA00023136"/>
    </source>
</evidence>